<organism evidence="1 2">
    <name type="scientific">Chryseobacterium endophyticum</name>
    <dbReference type="NCBI Taxonomy" id="1854762"/>
    <lineage>
        <taxon>Bacteria</taxon>
        <taxon>Pseudomonadati</taxon>
        <taxon>Bacteroidota</taxon>
        <taxon>Flavobacteriia</taxon>
        <taxon>Flavobacteriales</taxon>
        <taxon>Weeksellaceae</taxon>
        <taxon>Chryseobacterium group</taxon>
        <taxon>Chryseobacterium</taxon>
    </lineage>
</organism>
<sequence>MSVLSWMNAQEFHPGEIWKDTQGNPINAHGGGILFQNNTYYWYGEHKDKTNDARVGVTCYSSRDLYNWKYEGVVLAVSNDLGSEIVSGCIIERPKVIYNKKIKNTSCGFTWNLKTRDIKRQKPRLP</sequence>
<dbReference type="PANTHER" id="PTHR22925">
    <property type="entry name" value="GLYCOSYL HYDROLASE 43 FAMILY MEMBER"/>
    <property type="match status" value="1"/>
</dbReference>
<evidence type="ECO:0000313" key="2">
    <source>
        <dbReference type="Proteomes" id="UP001463665"/>
    </source>
</evidence>
<evidence type="ECO:0008006" key="3">
    <source>
        <dbReference type="Google" id="ProtNLM"/>
    </source>
</evidence>
<dbReference type="AlphaFoldDB" id="A0AAU6WMQ6"/>
<evidence type="ECO:0000313" key="1">
    <source>
        <dbReference type="EMBL" id="XAO73995.1"/>
    </source>
</evidence>
<reference evidence="1 2" key="1">
    <citation type="submission" date="2024-04" db="EMBL/GenBank/DDBJ databases">
        <title>Genome sequencing and assembly of rice foliar adapted Chryseobacterium endophyticum OsEnb-ALM-A6.</title>
        <authorList>
            <person name="Kumar S."/>
            <person name="Javed M."/>
            <person name="Chouhan V."/>
            <person name="Charishma K."/>
            <person name="Patel A."/>
            <person name="Kumar M."/>
            <person name="Sahu K.P."/>
            <person name="Kumar A."/>
        </authorList>
    </citation>
    <scope>NUCLEOTIDE SEQUENCE [LARGE SCALE GENOMIC DNA]</scope>
    <source>
        <strain evidence="1 2">OsEnb-ALM-A6</strain>
    </source>
</reference>
<gene>
    <name evidence="1" type="ORF">AAFP95_20340</name>
</gene>
<keyword evidence="2" id="KW-1185">Reference proteome</keyword>
<dbReference type="EMBL" id="CP154834">
    <property type="protein sequence ID" value="XAO73995.1"/>
    <property type="molecule type" value="Genomic_DNA"/>
</dbReference>
<name>A0AAU6WMQ6_9FLAO</name>
<dbReference type="RefSeq" id="WP_345766293.1">
    <property type="nucleotide sequence ID" value="NZ_CP154834.1"/>
</dbReference>
<protein>
    <recommendedName>
        <fullName evidence="3">Glycosyl hydrolase family 32 N-terminal domain-containing protein</fullName>
    </recommendedName>
</protein>
<dbReference type="PANTHER" id="PTHR22925:SF3">
    <property type="entry name" value="GLYCOSYL HYDROLASE FAMILY PROTEIN 43"/>
    <property type="match status" value="1"/>
</dbReference>
<proteinExistence type="predicted"/>
<dbReference type="Gene3D" id="2.115.10.20">
    <property type="entry name" value="Glycosyl hydrolase domain, family 43"/>
    <property type="match status" value="1"/>
</dbReference>
<dbReference type="SUPFAM" id="SSF75005">
    <property type="entry name" value="Arabinanase/levansucrase/invertase"/>
    <property type="match status" value="1"/>
</dbReference>
<dbReference type="InterPro" id="IPR023296">
    <property type="entry name" value="Glyco_hydro_beta-prop_sf"/>
</dbReference>
<dbReference type="Proteomes" id="UP001463665">
    <property type="component" value="Chromosome"/>
</dbReference>
<accession>A0AAU6WMQ6</accession>